<feature type="domain" description="Alpha/beta hydrolase fold-3" evidence="6">
    <location>
        <begin position="118"/>
        <end position="263"/>
    </location>
</feature>
<dbReference type="STRING" id="188477.A0A3S0ZG49"/>
<dbReference type="AlphaFoldDB" id="A0A3S0ZG49"/>
<feature type="transmembrane region" description="Helical" evidence="5">
    <location>
        <begin position="7"/>
        <end position="24"/>
    </location>
</feature>
<feature type="active site" evidence="3">
    <location>
        <position position="387"/>
    </location>
</feature>
<comment type="caution">
    <text evidence="7">The sequence shown here is derived from an EMBL/GenBank/DDBJ whole genome shotgun (WGS) entry which is preliminary data.</text>
</comment>
<comment type="similarity">
    <text evidence="1">Belongs to the 'GDXG' lipolytic enzyme family.</text>
</comment>
<accession>A0A3S0ZG49</accession>
<keyword evidence="5" id="KW-1133">Transmembrane helix</keyword>
<evidence type="ECO:0000256" key="1">
    <source>
        <dbReference type="ARBA" id="ARBA00010515"/>
    </source>
</evidence>
<dbReference type="Proteomes" id="UP000271974">
    <property type="component" value="Unassembled WGS sequence"/>
</dbReference>
<dbReference type="InterPro" id="IPR029058">
    <property type="entry name" value="AB_hydrolase_fold"/>
</dbReference>
<keyword evidence="5" id="KW-0812">Transmembrane</keyword>
<evidence type="ECO:0000313" key="8">
    <source>
        <dbReference type="Proteomes" id="UP000271974"/>
    </source>
</evidence>
<dbReference type="PANTHER" id="PTHR48081">
    <property type="entry name" value="AB HYDROLASE SUPERFAMILY PROTEIN C4A8.06C"/>
    <property type="match status" value="1"/>
</dbReference>
<dbReference type="PROSITE" id="PS01174">
    <property type="entry name" value="LIPASE_GDXG_SER"/>
    <property type="match status" value="1"/>
</dbReference>
<reference evidence="7 8" key="1">
    <citation type="submission" date="2019-01" db="EMBL/GenBank/DDBJ databases">
        <title>A draft genome assembly of the solar-powered sea slug Elysia chlorotica.</title>
        <authorList>
            <person name="Cai H."/>
            <person name="Li Q."/>
            <person name="Fang X."/>
            <person name="Li J."/>
            <person name="Curtis N.E."/>
            <person name="Altenburger A."/>
            <person name="Shibata T."/>
            <person name="Feng M."/>
            <person name="Maeda T."/>
            <person name="Schwartz J.A."/>
            <person name="Shigenobu S."/>
            <person name="Lundholm N."/>
            <person name="Nishiyama T."/>
            <person name="Yang H."/>
            <person name="Hasebe M."/>
            <person name="Li S."/>
            <person name="Pierce S.K."/>
            <person name="Wang J."/>
        </authorList>
    </citation>
    <scope>NUCLEOTIDE SEQUENCE [LARGE SCALE GENOMIC DNA]</scope>
    <source>
        <strain evidence="7">EC2010</strain>
        <tissue evidence="7">Whole organism of an adult</tissue>
    </source>
</reference>
<evidence type="ECO:0000256" key="2">
    <source>
        <dbReference type="ARBA" id="ARBA00022801"/>
    </source>
</evidence>
<sequence>MAKLKLLAIIWMVLVAMLAGVLYTPMPEGLEDPFGATVFMAGYKVAMSFPLVVREFLGQGRFLDNLEAIQDPILGEGDRSPITSWFGGLNVTRATIEGVPVIVYKHWDADDDKLRPGLIYFHGGGWTLASADTYDWTVYELALATGAVAINVNYRNAPQHPFPAAFDDVVSVTRHILRHGKQFGIDVSRVGVAGDSAGGNLAAATALHLSKKFPDLPALKYQALLCSFIQGLTFHLPSHIDNAETLPSLYTKTVTAFTSLYLGLGGRNGEFHGSMFLENRHVSPEFRTKSKFAKYVDVQNLPEKYRTAKNAAPTAKESHNETVFQRIKSVLVDPRFSPLMADDLTNLPAAIVVVQKYDVLRDDGLLYAKRLRDSGVETVLHEGKGFHDDQMKILPDLLRSKTGLKAFKNVCEFILRKTKSN</sequence>
<evidence type="ECO:0000256" key="3">
    <source>
        <dbReference type="PIRSR" id="PIRSR037251-1"/>
    </source>
</evidence>
<dbReference type="EMBL" id="RQTK01000532">
    <property type="protein sequence ID" value="RUS78110.1"/>
    <property type="molecule type" value="Genomic_DNA"/>
</dbReference>
<keyword evidence="8" id="KW-1185">Reference proteome</keyword>
<dbReference type="PANTHER" id="PTHR48081:SF8">
    <property type="entry name" value="ALPHA_BETA HYDROLASE FOLD-3 DOMAIN-CONTAINING PROTEIN-RELATED"/>
    <property type="match status" value="1"/>
</dbReference>
<protein>
    <recommendedName>
        <fullName evidence="6">Alpha/beta hydrolase fold-3 domain-containing protein</fullName>
    </recommendedName>
</protein>
<keyword evidence="2" id="KW-0378">Hydrolase</keyword>
<dbReference type="GO" id="GO:0016020">
    <property type="term" value="C:membrane"/>
    <property type="evidence" value="ECO:0007669"/>
    <property type="project" value="InterPro"/>
</dbReference>
<feature type="domain" description="Alpha/beta hydrolase fold-3" evidence="6">
    <location>
        <begin position="328"/>
        <end position="385"/>
    </location>
</feature>
<dbReference type="PIRSF" id="PIRSF037251">
    <property type="entry name" value="Arylacetamide_deacetylase"/>
    <property type="match status" value="1"/>
</dbReference>
<proteinExistence type="inferred from homology"/>
<dbReference type="InterPro" id="IPR013094">
    <property type="entry name" value="AB_hydrolase_3"/>
</dbReference>
<gene>
    <name evidence="7" type="ORF">EGW08_014118</name>
</gene>
<evidence type="ECO:0000313" key="7">
    <source>
        <dbReference type="EMBL" id="RUS78110.1"/>
    </source>
</evidence>
<dbReference type="OrthoDB" id="408631at2759"/>
<evidence type="ECO:0000259" key="6">
    <source>
        <dbReference type="Pfam" id="PF07859"/>
    </source>
</evidence>
<dbReference type="InterPro" id="IPR050300">
    <property type="entry name" value="GDXG_lipolytic_enzyme"/>
</dbReference>
<dbReference type="InterPro" id="IPR033140">
    <property type="entry name" value="Lipase_GDXG_put_SER_AS"/>
</dbReference>
<evidence type="ECO:0000256" key="4">
    <source>
        <dbReference type="PROSITE-ProRule" id="PRU10038"/>
    </source>
</evidence>
<evidence type="ECO:0000256" key="5">
    <source>
        <dbReference type="SAM" id="Phobius"/>
    </source>
</evidence>
<feature type="active site" evidence="3">
    <location>
        <position position="358"/>
    </location>
</feature>
<dbReference type="Gene3D" id="3.40.50.1820">
    <property type="entry name" value="alpha/beta hydrolase"/>
    <property type="match status" value="1"/>
</dbReference>
<dbReference type="Pfam" id="PF07859">
    <property type="entry name" value="Abhydrolase_3"/>
    <property type="match status" value="2"/>
</dbReference>
<name>A0A3S0ZG49_ELYCH</name>
<keyword evidence="5" id="KW-0472">Membrane</keyword>
<feature type="active site" evidence="3 4">
    <location>
        <position position="196"/>
    </location>
</feature>
<dbReference type="GO" id="GO:0052689">
    <property type="term" value="F:carboxylic ester hydrolase activity"/>
    <property type="evidence" value="ECO:0007669"/>
    <property type="project" value="InterPro"/>
</dbReference>
<dbReference type="InterPro" id="IPR017157">
    <property type="entry name" value="Arylacetamide_deacetylase"/>
</dbReference>
<dbReference type="SUPFAM" id="SSF53474">
    <property type="entry name" value="alpha/beta-Hydrolases"/>
    <property type="match status" value="1"/>
</dbReference>
<organism evidence="7 8">
    <name type="scientific">Elysia chlorotica</name>
    <name type="common">Eastern emerald elysia</name>
    <name type="synonym">Sea slug</name>
    <dbReference type="NCBI Taxonomy" id="188477"/>
    <lineage>
        <taxon>Eukaryota</taxon>
        <taxon>Metazoa</taxon>
        <taxon>Spiralia</taxon>
        <taxon>Lophotrochozoa</taxon>
        <taxon>Mollusca</taxon>
        <taxon>Gastropoda</taxon>
        <taxon>Heterobranchia</taxon>
        <taxon>Euthyneura</taxon>
        <taxon>Panpulmonata</taxon>
        <taxon>Sacoglossa</taxon>
        <taxon>Placobranchoidea</taxon>
        <taxon>Plakobranchidae</taxon>
        <taxon>Elysia</taxon>
    </lineage>
</organism>